<sequence>MACLPRRKISRRVGARLEVKVPHHLKNCSCAGPENCYDEVVASHETLTEKVASNRLRQSSQEKTVDDDWRSMRTYRVTGRPVGSTVAKKNSGDYDIQEERSPFTIFS</sequence>
<protein>
    <submittedName>
        <fullName evidence="1">Uncharacterized protein</fullName>
    </submittedName>
</protein>
<dbReference type="RefSeq" id="XP_024574212.1">
    <property type="nucleotide sequence ID" value="XM_024723212.1"/>
</dbReference>
<dbReference type="GeneID" id="36400951"/>
<dbReference type="Proteomes" id="UP000054928">
    <property type="component" value="Unassembled WGS sequence"/>
</dbReference>
<evidence type="ECO:0000313" key="2">
    <source>
        <dbReference type="Proteomes" id="UP000054928"/>
    </source>
</evidence>
<proteinExistence type="predicted"/>
<name>A0A0N7L469_PLAHL</name>
<dbReference type="EMBL" id="CCYD01000291">
    <property type="protein sequence ID" value="CEG37843.1"/>
    <property type="molecule type" value="Genomic_DNA"/>
</dbReference>
<organism evidence="1 2">
    <name type="scientific">Plasmopara halstedii</name>
    <name type="common">Downy mildew of sunflower</name>
    <dbReference type="NCBI Taxonomy" id="4781"/>
    <lineage>
        <taxon>Eukaryota</taxon>
        <taxon>Sar</taxon>
        <taxon>Stramenopiles</taxon>
        <taxon>Oomycota</taxon>
        <taxon>Peronosporomycetes</taxon>
        <taxon>Peronosporales</taxon>
        <taxon>Peronosporaceae</taxon>
        <taxon>Plasmopara</taxon>
    </lineage>
</organism>
<accession>A0A0N7L469</accession>
<evidence type="ECO:0000313" key="1">
    <source>
        <dbReference type="EMBL" id="CEG37843.1"/>
    </source>
</evidence>
<keyword evidence="2" id="KW-1185">Reference proteome</keyword>
<reference evidence="2" key="1">
    <citation type="submission" date="2014-09" db="EMBL/GenBank/DDBJ databases">
        <authorList>
            <person name="Sharma Rahul"/>
            <person name="Thines Marco"/>
        </authorList>
    </citation>
    <scope>NUCLEOTIDE SEQUENCE [LARGE SCALE GENOMIC DNA]</scope>
</reference>
<dbReference type="AlphaFoldDB" id="A0A0N7L469"/>